<gene>
    <name evidence="1" type="ORF">SAMN05216270_10296</name>
</gene>
<protein>
    <recommendedName>
        <fullName evidence="3">HEAT repeat-containing protein</fullName>
    </recommendedName>
</protein>
<evidence type="ECO:0000313" key="1">
    <source>
        <dbReference type="EMBL" id="SDD16140.1"/>
    </source>
</evidence>
<dbReference type="SUPFAM" id="SSF48371">
    <property type="entry name" value="ARM repeat"/>
    <property type="match status" value="1"/>
</dbReference>
<reference evidence="2" key="1">
    <citation type="submission" date="2016-10" db="EMBL/GenBank/DDBJ databases">
        <authorList>
            <person name="Varghese N."/>
            <person name="Submissions S."/>
        </authorList>
    </citation>
    <scope>NUCLEOTIDE SEQUENCE [LARGE SCALE GENOMIC DNA]</scope>
    <source>
        <strain evidence="2">CGMCC 4.3516</strain>
    </source>
</reference>
<proteinExistence type="predicted"/>
<evidence type="ECO:0000313" key="2">
    <source>
        <dbReference type="Proteomes" id="UP000198949"/>
    </source>
</evidence>
<name>A0A1G6SGT3_9ACTN</name>
<dbReference type="Gene3D" id="1.25.10.10">
    <property type="entry name" value="Leucine-rich Repeat Variant"/>
    <property type="match status" value="1"/>
</dbReference>
<dbReference type="EMBL" id="FNAD01000002">
    <property type="protein sequence ID" value="SDD16140.1"/>
    <property type="molecule type" value="Genomic_DNA"/>
</dbReference>
<sequence length="1090" mass="116585">MRTATPPSAAELLAAADHRSFHDRTRALYRTARDCRDHDRFPVLLTDLARHGVFGSRLSLQLASFAGRTDHLRALLDHPDAETAAAALTAAVEHAGMAAAVEASIPAQSRTARLAAYRALRKHRDESLADRLLPAVARHDGPAEAARLLPACSDAVVAAHLDELAPHVLSWSPFAKHRLAVLTEYATAALAARSPEQYANWWRGHASGLTAALERAPLAWLDLLERHPSEATDQAVRAALPALLAADSERTWAYLLDPRRSLLLASAMRRRAVLRRLAAEPSSRIALLVGRGGADLPSVLGHVAPSRRTEVLDAVRQTGVAVDEAAVLADLPADARTETARRLLADRRVAGDPGSRERARSHLPYDEVRDDLTAGTRRSDVHERARSYLGLVRAAGLSGDGALTDLLGRLGRAAKDQDPVHDAILTGLLAVRPRDWTAANLAELETLAAGFLASPARSSGTASRLTTLAARLVRTARGRSEPTETGRRLLTRLLAESATWELAAAFRSLPHRFVADLAQQAAPDLAVRAAANEYTAAITLASVLGRRLGQVPALEPVLRRALDSKNTGARHDAAQCLLRIGNGAHARIAELAEAFPGRSEWFRPLAAHRCDLLPAWFATIREDAPTAVLREVAGHLSESILDQWPPAVRAAYRKTLHANATDTRRTPSMRLAAAHALARVPGLAMADLAPLLDGDDPAVRAAAVSDLHRVSPVEDAWAALPSLLASPDAAFAAAAMDRLAQRSRPGALAADVAPLLDSPKVTARKQAVRVLARFRVPGAGELLTGLWHEAALHESVREAVAASAVERLGEPWAQSVVEDVDRFGPDVRVAVLGLAPEQVPAGFRNRYVELLVAAAGHDDDRLQVAGANGLARWAGHAPEAADALVALATDLDATDLWAAAVNALCSIAAAGGEPGPLLRAADLLSEAPDEPNADEDRDLPVRQRFERILGGLAPLYQYLTVPPGVIAAVAERLPSDLGTRLLARTIAWDAGSEEIRALLGRLQDPLEARLIGEAIDERILYDTVPDALPFVTALVDSGDTHGAIVAASVIDSAASESEWDEPWRDLLRRLRAHESSSVRVLAFSVYTAEE</sequence>
<dbReference type="OrthoDB" id="3273854at2"/>
<keyword evidence="2" id="KW-1185">Reference proteome</keyword>
<accession>A0A1G6SGT3</accession>
<dbReference type="Proteomes" id="UP000198949">
    <property type="component" value="Unassembled WGS sequence"/>
</dbReference>
<dbReference type="AlphaFoldDB" id="A0A1G6SGT3"/>
<dbReference type="InterPro" id="IPR016024">
    <property type="entry name" value="ARM-type_fold"/>
</dbReference>
<evidence type="ECO:0008006" key="3">
    <source>
        <dbReference type="Google" id="ProtNLM"/>
    </source>
</evidence>
<dbReference type="RefSeq" id="WP_091028966.1">
    <property type="nucleotide sequence ID" value="NZ_FNAD01000002.1"/>
</dbReference>
<dbReference type="STRING" id="58114.SAMN05216270_10296"/>
<organism evidence="1 2">
    <name type="scientific">Glycomyces harbinensis</name>
    <dbReference type="NCBI Taxonomy" id="58114"/>
    <lineage>
        <taxon>Bacteria</taxon>
        <taxon>Bacillati</taxon>
        <taxon>Actinomycetota</taxon>
        <taxon>Actinomycetes</taxon>
        <taxon>Glycomycetales</taxon>
        <taxon>Glycomycetaceae</taxon>
        <taxon>Glycomyces</taxon>
    </lineage>
</organism>
<dbReference type="InterPro" id="IPR011989">
    <property type="entry name" value="ARM-like"/>
</dbReference>